<accession>A0A917BHE4</accession>
<dbReference type="AlphaFoldDB" id="A0A917BHE4"/>
<proteinExistence type="predicted"/>
<dbReference type="EMBL" id="BMGP01000009">
    <property type="protein sequence ID" value="GGF41505.1"/>
    <property type="molecule type" value="Genomic_DNA"/>
</dbReference>
<dbReference type="Proteomes" id="UP000598775">
    <property type="component" value="Unassembled WGS sequence"/>
</dbReference>
<comment type="caution">
    <text evidence="1">The sequence shown here is derived from an EMBL/GenBank/DDBJ whole genome shotgun (WGS) entry which is preliminary data.</text>
</comment>
<organism evidence="1 2">
    <name type="scientific">Subtercola lobariae</name>
    <dbReference type="NCBI Taxonomy" id="1588641"/>
    <lineage>
        <taxon>Bacteria</taxon>
        <taxon>Bacillati</taxon>
        <taxon>Actinomycetota</taxon>
        <taxon>Actinomycetes</taxon>
        <taxon>Micrococcales</taxon>
        <taxon>Microbacteriaceae</taxon>
        <taxon>Subtercola</taxon>
    </lineage>
</organism>
<protein>
    <submittedName>
        <fullName evidence="1">Uncharacterized protein</fullName>
    </submittedName>
</protein>
<keyword evidence="2" id="KW-1185">Reference proteome</keyword>
<reference evidence="1 2" key="1">
    <citation type="journal article" date="2014" name="Int. J. Syst. Evol. Microbiol.">
        <title>Complete genome sequence of Corynebacterium casei LMG S-19264T (=DSM 44701T), isolated from a smear-ripened cheese.</title>
        <authorList>
            <consortium name="US DOE Joint Genome Institute (JGI-PGF)"/>
            <person name="Walter F."/>
            <person name="Albersmeier A."/>
            <person name="Kalinowski J."/>
            <person name="Ruckert C."/>
        </authorList>
    </citation>
    <scope>NUCLEOTIDE SEQUENCE [LARGE SCALE GENOMIC DNA]</scope>
    <source>
        <strain evidence="1 2">CGMCC 1.12976</strain>
    </source>
</reference>
<evidence type="ECO:0000313" key="2">
    <source>
        <dbReference type="Proteomes" id="UP000598775"/>
    </source>
</evidence>
<name>A0A917BHE4_9MICO</name>
<sequence length="78" mass="8912">MNDETYELIQLDSTKWLLRKSGAGITLEIAGFIHFHHGRYEVLLLDVELTHAYFNSRQEALQHLTASRTVSTLVSPNN</sequence>
<evidence type="ECO:0000313" key="1">
    <source>
        <dbReference type="EMBL" id="GGF41505.1"/>
    </source>
</evidence>
<dbReference type="RefSeq" id="WP_188681242.1">
    <property type="nucleotide sequence ID" value="NZ_BMGP01000009.1"/>
</dbReference>
<gene>
    <name evidence="1" type="ORF">GCM10011399_37730</name>
</gene>